<dbReference type="EMBL" id="JBDKWZ010000011">
    <property type="protein sequence ID" value="MEN7549998.1"/>
    <property type="molecule type" value="Genomic_DNA"/>
</dbReference>
<name>A0AAW9S7Z8_9BACT</name>
<evidence type="ECO:0000313" key="1">
    <source>
        <dbReference type="EMBL" id="MEN7549998.1"/>
    </source>
</evidence>
<dbReference type="PANTHER" id="PTHR32305:SF15">
    <property type="entry name" value="PROTEIN RHSA-RELATED"/>
    <property type="match status" value="1"/>
</dbReference>
<comment type="caution">
    <text evidence="1">The sequence shown here is derived from an EMBL/GenBank/DDBJ whole genome shotgun (WGS) entry which is preliminary data.</text>
</comment>
<evidence type="ECO:0000313" key="2">
    <source>
        <dbReference type="Proteomes" id="UP001403385"/>
    </source>
</evidence>
<keyword evidence="2" id="KW-1185">Reference proteome</keyword>
<sequence>MATITDLVKCKDNRRASEVLSASDYFDKLSATVHPPFGKQMAGRNYSDENYRYGFNGKENDKDFGNQHLIQDYGFRLYNPEIGKFLSVDPLAAGYPFYTPYQFTGNNPIAFIDLDGLEPVKPQLFWNNNPKIELALYGKDIEKTVIYQTVGIHSNDKFFQNAHKMYVAQKYGKSSENFYYYDNGLKSWVEFNPNSIGLNAEEATNFAVYSIGSAGVVVGGLVLLESGAVVKASEQLFITKGKDIAAKMSMDALNQYIMKGGDYEKIDWANVAASGLIKEKHLKNLIVSALDLTIEKGYHTKNIKGTTVEFVIRTAADALFDKYKRPNSEAWNEKMGTDLLKKAIRKMVKDILEEHLGKSETTPEN</sequence>
<dbReference type="PANTHER" id="PTHR32305">
    <property type="match status" value="1"/>
</dbReference>
<dbReference type="AlphaFoldDB" id="A0AAW9S7Z8"/>
<dbReference type="RefSeq" id="WP_346822776.1">
    <property type="nucleotide sequence ID" value="NZ_JBDKWZ010000011.1"/>
</dbReference>
<dbReference type="NCBIfam" id="TIGR03696">
    <property type="entry name" value="Rhs_assc_core"/>
    <property type="match status" value="1"/>
</dbReference>
<dbReference type="Proteomes" id="UP001403385">
    <property type="component" value="Unassembled WGS sequence"/>
</dbReference>
<accession>A0AAW9S7Z8</accession>
<organism evidence="1 2">
    <name type="scientific">Rapidithrix thailandica</name>
    <dbReference type="NCBI Taxonomy" id="413964"/>
    <lineage>
        <taxon>Bacteria</taxon>
        <taxon>Pseudomonadati</taxon>
        <taxon>Bacteroidota</taxon>
        <taxon>Cytophagia</taxon>
        <taxon>Cytophagales</taxon>
        <taxon>Flammeovirgaceae</taxon>
        <taxon>Rapidithrix</taxon>
    </lineage>
</organism>
<dbReference type="InterPro" id="IPR022385">
    <property type="entry name" value="Rhs_assc_core"/>
</dbReference>
<protein>
    <submittedName>
        <fullName evidence="1">RHS repeat-associated core domain-containing protein</fullName>
    </submittedName>
</protein>
<gene>
    <name evidence="1" type="ORF">AAG747_18885</name>
</gene>
<dbReference type="Gene3D" id="2.180.10.10">
    <property type="entry name" value="RHS repeat-associated core"/>
    <property type="match status" value="1"/>
</dbReference>
<proteinExistence type="predicted"/>
<dbReference type="InterPro" id="IPR050708">
    <property type="entry name" value="T6SS_VgrG/RHS"/>
</dbReference>
<reference evidence="1 2" key="1">
    <citation type="submission" date="2024-04" db="EMBL/GenBank/DDBJ databases">
        <title>Novel genus in family Flammeovirgaceae.</title>
        <authorList>
            <person name="Nguyen T.H."/>
            <person name="Vuong T.Q."/>
            <person name="Le H."/>
            <person name="Kim S.-G."/>
        </authorList>
    </citation>
    <scope>NUCLEOTIDE SEQUENCE [LARGE SCALE GENOMIC DNA]</scope>
    <source>
        <strain evidence="1 2">JCM 23209</strain>
    </source>
</reference>